<reference evidence="4" key="1">
    <citation type="submission" date="2017-08" db="EMBL/GenBank/DDBJ databases">
        <authorList>
            <person name="Grouzdev D.S."/>
            <person name="Gaisin V.A."/>
            <person name="Rysina M.S."/>
            <person name="Gorlenko V.M."/>
        </authorList>
    </citation>
    <scope>NUCLEOTIDE SEQUENCE [LARGE SCALE GENOMIC DNA]</scope>
    <source>
        <strain evidence="4">Kir15-3F</strain>
    </source>
</reference>
<gene>
    <name evidence="3" type="ORF">CJ255_16320</name>
</gene>
<feature type="domain" description="CRISPR type III-associated protein" evidence="2">
    <location>
        <begin position="16"/>
        <end position="194"/>
    </location>
</feature>
<organism evidence="3 4">
    <name type="scientific">Candidatus Viridilinea mediisalina</name>
    <dbReference type="NCBI Taxonomy" id="2024553"/>
    <lineage>
        <taxon>Bacteria</taxon>
        <taxon>Bacillati</taxon>
        <taxon>Chloroflexota</taxon>
        <taxon>Chloroflexia</taxon>
        <taxon>Chloroflexales</taxon>
        <taxon>Chloroflexineae</taxon>
        <taxon>Oscillochloridaceae</taxon>
        <taxon>Candidatus Viridilinea</taxon>
    </lineage>
</organism>
<comment type="caution">
    <text evidence="3">The sequence shown here is derived from an EMBL/GenBank/DDBJ whole genome shotgun (WGS) entry which is preliminary data.</text>
</comment>
<dbReference type="Proteomes" id="UP000220527">
    <property type="component" value="Unassembled WGS sequence"/>
</dbReference>
<dbReference type="CDD" id="cd09726">
    <property type="entry name" value="RAMP_I_III"/>
    <property type="match status" value="1"/>
</dbReference>
<dbReference type="InterPro" id="IPR052216">
    <property type="entry name" value="CRISPR_Csm3_endoribonuclease"/>
</dbReference>
<proteinExistence type="predicted"/>
<dbReference type="EMBL" id="NQWI01000095">
    <property type="protein sequence ID" value="PDW01974.1"/>
    <property type="molecule type" value="Genomic_DNA"/>
</dbReference>
<dbReference type="Pfam" id="PF03787">
    <property type="entry name" value="RAMPs"/>
    <property type="match status" value="1"/>
</dbReference>
<dbReference type="InterPro" id="IPR005537">
    <property type="entry name" value="RAMP_III_fam"/>
</dbReference>
<keyword evidence="1" id="KW-0051">Antiviral defense</keyword>
<sequence>MATYYLSVMLQSDGTFGRGAGLAGLVDVEIEHDQDGIPFVSGRSVKGLLVEEWANLRFALYGQTKDAQPLDALAVKLFGVSGVTQGEEHSHMHLGAATLPADLRAALVTDKKLTSSQILAALTTIRRQTALDAKDGAPEQHSLRALRALIRGTMLVAPIHFSQAPDEKSLALLAACALGVRRGGSGRNRGRGRLALLLHENQDDLGATSFTESCFARFAEEVRACR</sequence>
<dbReference type="AlphaFoldDB" id="A0A2A6RFR7"/>
<dbReference type="OrthoDB" id="163151at2"/>
<dbReference type="GO" id="GO:0051607">
    <property type="term" value="P:defense response to virus"/>
    <property type="evidence" value="ECO:0007669"/>
    <property type="project" value="UniProtKB-KW"/>
</dbReference>
<name>A0A2A6RFR7_9CHLR</name>
<evidence type="ECO:0000256" key="1">
    <source>
        <dbReference type="ARBA" id="ARBA00023118"/>
    </source>
</evidence>
<dbReference type="PANTHER" id="PTHR35579:SF3">
    <property type="entry name" value="CRISPR SYSTEM CMS ENDORIBONUCLEASE CSM3"/>
    <property type="match status" value="1"/>
</dbReference>
<dbReference type="RefSeq" id="WP_097645166.1">
    <property type="nucleotide sequence ID" value="NZ_NQWI01000095.1"/>
</dbReference>
<accession>A0A2A6RFR7</accession>
<evidence type="ECO:0000313" key="3">
    <source>
        <dbReference type="EMBL" id="PDW01974.1"/>
    </source>
</evidence>
<keyword evidence="4" id="KW-1185">Reference proteome</keyword>
<protein>
    <recommendedName>
        <fullName evidence="2">CRISPR type III-associated protein domain-containing protein</fullName>
    </recommendedName>
</protein>
<evidence type="ECO:0000313" key="4">
    <source>
        <dbReference type="Proteomes" id="UP000220527"/>
    </source>
</evidence>
<dbReference type="PANTHER" id="PTHR35579">
    <property type="entry name" value="CRISPR SYSTEM CMS ENDORIBONUCLEASE CSM3"/>
    <property type="match status" value="1"/>
</dbReference>
<evidence type="ECO:0000259" key="2">
    <source>
        <dbReference type="Pfam" id="PF03787"/>
    </source>
</evidence>